<evidence type="ECO:0000313" key="3">
    <source>
        <dbReference type="Proteomes" id="UP000003986"/>
    </source>
</evidence>
<evidence type="ECO:0000313" key="2">
    <source>
        <dbReference type="EMBL" id="EFE74535.2"/>
    </source>
</evidence>
<dbReference type="Proteomes" id="UP000003986">
    <property type="component" value="Unassembled WGS sequence"/>
</dbReference>
<dbReference type="Pfam" id="PF18897">
    <property type="entry name" value="Gp3-like"/>
    <property type="match status" value="1"/>
</dbReference>
<dbReference type="AlphaFoldDB" id="D6ACB2"/>
<reference evidence="3" key="1">
    <citation type="submission" date="2008-10" db="EMBL/GenBank/DDBJ databases">
        <authorList>
            <person name="Molnar K."/>
        </authorList>
    </citation>
    <scope>NUCLEOTIDE SEQUENCE [LARGE SCALE GENOMIC DNA]</scope>
    <source>
        <strain evidence="3">NRRL 15998</strain>
    </source>
</reference>
<gene>
    <name evidence="2" type="ORF">SSGG_01901</name>
</gene>
<evidence type="ECO:0000256" key="1">
    <source>
        <dbReference type="SAM" id="MobiDB-lite"/>
    </source>
</evidence>
<protein>
    <submittedName>
        <fullName evidence="2">Uncharacterized protein</fullName>
    </submittedName>
</protein>
<dbReference type="EMBL" id="DS999644">
    <property type="protein sequence ID" value="EFE74535.2"/>
    <property type="molecule type" value="Genomic_DNA"/>
</dbReference>
<organism evidence="2 3">
    <name type="scientific">Streptomyces filamentosus NRRL 15998</name>
    <dbReference type="NCBI Taxonomy" id="457431"/>
    <lineage>
        <taxon>Bacteria</taxon>
        <taxon>Bacillati</taxon>
        <taxon>Actinomycetota</taxon>
        <taxon>Actinomycetes</taxon>
        <taxon>Kitasatosporales</taxon>
        <taxon>Streptomycetaceae</taxon>
        <taxon>Streptomyces</taxon>
    </lineage>
</organism>
<accession>D6ACB2</accession>
<feature type="compositionally biased region" description="Acidic residues" evidence="1">
    <location>
        <begin position="314"/>
        <end position="338"/>
    </location>
</feature>
<name>D6ACB2_STRFL</name>
<sequence length="361" mass="39156">MNERQPDMGGRILTMKRQAAELGRIRTGFSTPNPDPKKKPIMRRSKTFVFSSHSEQYVAAAAELWGGAVERWTPQNQKIEQFRVISNASEIHAILPAGDPLSQANELWTGGGCARRCDGEVEKLSGEPCICRARFGEDWHLRGPREVCRPTSRISVMLPELPDLGVWRLESKSHYAADVMAGGVDTVLAATGGQSVMPVRMWIEQRTAKRGGETKNFPVVMVVPSIPKLRHALSGPLSMANALDPGTLVDRPAIEAARPDYCAEARQCRTPDDVIAVWRRADRAGHGSPQMLDELKRIASDIERGVDTSTGDVGDQDGEPGPDADGAYDVEVVDDQGDAEPPTANPRDAWPPVATPGGGAP</sequence>
<proteinExistence type="predicted"/>
<feature type="region of interest" description="Disordered" evidence="1">
    <location>
        <begin position="305"/>
        <end position="361"/>
    </location>
</feature>
<reference evidence="3" key="2">
    <citation type="submission" date="2008-12" db="EMBL/GenBank/DDBJ databases">
        <title>Annotation of Streptomyces roseosporus strain NRRL 15998.</title>
        <authorList>
            <consortium name="The Broad Institute Genome Sequencing Platform"/>
            <consortium name="Broad Institute Microbial Sequencing Center"/>
            <person name="Fischbach M."/>
            <person name="Ward D."/>
            <person name="Young S."/>
            <person name="Kodira C.D."/>
            <person name="Zeng Q."/>
            <person name="Koehrsen M."/>
            <person name="Godfrey P."/>
            <person name="Alvarado L."/>
            <person name="Berlin A.M."/>
            <person name="Borenstein D."/>
            <person name="Chen Z."/>
            <person name="Engels R."/>
            <person name="Freedman E."/>
            <person name="Gellesch M."/>
            <person name="Goldberg J."/>
            <person name="Griggs A."/>
            <person name="Gujja S."/>
            <person name="Heiman D.I."/>
            <person name="Hepburn T.A."/>
            <person name="Howarth C."/>
            <person name="Jen D."/>
            <person name="Larson L."/>
            <person name="Lewis B."/>
            <person name="Mehta T."/>
            <person name="Park D."/>
            <person name="Pearson M."/>
            <person name="Roberts A."/>
            <person name="Saif S."/>
            <person name="Shea T.D."/>
            <person name="Shenoy N."/>
            <person name="Sisk P."/>
            <person name="Stolte C."/>
            <person name="Sykes S.N."/>
            <person name="Walk T."/>
            <person name="White J."/>
            <person name="Yandava C."/>
            <person name="Straight P."/>
            <person name="Clardy J."/>
            <person name="Hung D."/>
            <person name="Kolter R."/>
            <person name="Mekalanos J."/>
            <person name="Walker S."/>
            <person name="Walsh C.T."/>
            <person name="Wieland B.L.C."/>
            <person name="Ilzarbe M."/>
            <person name="Galagan J."/>
            <person name="Nusbaum C."/>
            <person name="Birren B."/>
        </authorList>
    </citation>
    <scope>NUCLEOTIDE SEQUENCE [LARGE SCALE GENOMIC DNA]</scope>
    <source>
        <strain evidence="3">NRRL 15998</strain>
    </source>
</reference>
<dbReference type="InterPro" id="IPR043991">
    <property type="entry name" value="Gp3-like"/>
</dbReference>